<organism evidence="1 2">
    <name type="scientific">Glossina palpalis gambiensis</name>
    <dbReference type="NCBI Taxonomy" id="67801"/>
    <lineage>
        <taxon>Eukaryota</taxon>
        <taxon>Metazoa</taxon>
        <taxon>Ecdysozoa</taxon>
        <taxon>Arthropoda</taxon>
        <taxon>Hexapoda</taxon>
        <taxon>Insecta</taxon>
        <taxon>Pterygota</taxon>
        <taxon>Neoptera</taxon>
        <taxon>Endopterygota</taxon>
        <taxon>Diptera</taxon>
        <taxon>Brachycera</taxon>
        <taxon>Muscomorpha</taxon>
        <taxon>Hippoboscoidea</taxon>
        <taxon>Glossinidae</taxon>
        <taxon>Glossina</taxon>
    </lineage>
</organism>
<reference evidence="1" key="2">
    <citation type="submission" date="2020-05" db="UniProtKB">
        <authorList>
            <consortium name="EnsemblMetazoa"/>
        </authorList>
    </citation>
    <scope>IDENTIFICATION</scope>
    <source>
        <strain evidence="1">IAEA</strain>
    </source>
</reference>
<name>A0A1B0BLK3_9MUSC</name>
<sequence>MFIEPPATRILILTSFDTERGLHVDVDGLAEVANPASKGFVGFFLGLNSLSRTPSGRRGLSVAHSNCSEGTVILNDEILCGCVPLILKTMNLLNSKNGSFEVTLCCLFHEGVRSYSKEKTDLQGRTSTSSRSAKSVAEDWKTVVSNDTAVDIPYGCIPLLCCRLEPAQIVGHKLNKHNLSPCSPKKSEIIKGILSASSNHRVVADDSTSLEKLIEDVRTEELTSEIRDNLNCMYLSIINTTRNISRRFPTLGGSINCAHDYSRPHLIFNGLSGTSLCNNACLSARHVRPRQGSRQHHQLDLTI</sequence>
<accession>A0A1B0BLK3</accession>
<dbReference type="EnsemblMetazoa" id="GPPI033980-RA">
    <property type="protein sequence ID" value="GPPI033980-PA"/>
    <property type="gene ID" value="GPPI033980"/>
</dbReference>
<dbReference type="EMBL" id="JXJN01016425">
    <property type="status" value="NOT_ANNOTATED_CDS"/>
    <property type="molecule type" value="Genomic_DNA"/>
</dbReference>
<protein>
    <submittedName>
        <fullName evidence="1">Uncharacterized protein</fullName>
    </submittedName>
</protein>
<evidence type="ECO:0000313" key="2">
    <source>
        <dbReference type="Proteomes" id="UP000092460"/>
    </source>
</evidence>
<dbReference type="AlphaFoldDB" id="A0A1B0BLK3"/>
<proteinExistence type="predicted"/>
<evidence type="ECO:0000313" key="1">
    <source>
        <dbReference type="EnsemblMetazoa" id="GPPI033980-PA"/>
    </source>
</evidence>
<dbReference type="Proteomes" id="UP000092460">
    <property type="component" value="Unassembled WGS sequence"/>
</dbReference>
<dbReference type="VEuPathDB" id="VectorBase:GPPI033980"/>
<keyword evidence="2" id="KW-1185">Reference proteome</keyword>
<reference evidence="2" key="1">
    <citation type="submission" date="2015-01" db="EMBL/GenBank/DDBJ databases">
        <authorList>
            <person name="Aksoy S."/>
            <person name="Warren W."/>
            <person name="Wilson R.K."/>
        </authorList>
    </citation>
    <scope>NUCLEOTIDE SEQUENCE [LARGE SCALE GENOMIC DNA]</scope>
    <source>
        <strain evidence="2">IAEA</strain>
    </source>
</reference>